<dbReference type="RefSeq" id="WP_236977206.1">
    <property type="nucleotide sequence ID" value="NZ_BRXE01000001.1"/>
</dbReference>
<dbReference type="Proteomes" id="UP001064782">
    <property type="component" value="Unassembled WGS sequence"/>
</dbReference>
<sequence length="363" mass="39221">MESITRVGVWGVGMTGSAVVQLVARNHALELVAGLGYDSGKDGRDVGELAGAGPLGVGLTLDPQEFIDAAPDVAVYLARDLGSFAADDDLVRLLEAGINTITALPYANLGFRSEEVRRRFGDAADRGGATFMVSGIDPDYVWERQVLTASGLCGELDGIHITEIFRGDTLGAQMMPLFGFGLPVEQVRNDTVFQNFVRNYIAPSMNWGCEQMGVHLDEVTVRSISEPTDQRIQHPLITIEPGTVGLSITRIEGWIGGRVFATQDIKYHVGVNRPVEAPVDECWIVELEGRPSVRVVIESLASVRDGTNRYADDPNSIPPGYWITAGPLVRAIPVALAAAPGIKEPEAPEMRYVQPRTARVSAR</sequence>
<reference evidence="5" key="1">
    <citation type="submission" date="2022-08" db="EMBL/GenBank/DDBJ databases">
        <title>Mycobacterium kiyosense sp. nov., scotochromogenic slow-glowing species isolated from respiratory specimens.</title>
        <authorList>
            <person name="Fukano H."/>
            <person name="Kazumi Y."/>
            <person name="Sakagami N."/>
            <person name="Ato M."/>
            <person name="Mitarai S."/>
            <person name="Hoshino Y."/>
        </authorList>
    </citation>
    <scope>NUCLEOTIDE SEQUENCE</scope>
    <source>
        <strain evidence="5">1413</strain>
        <strain evidence="4">SRL2020-028</strain>
    </source>
</reference>
<dbReference type="CDD" id="cd24146">
    <property type="entry name" value="nat-AmDH_N_like"/>
    <property type="match status" value="1"/>
</dbReference>
<dbReference type="EMBL" id="BRXE01000001">
    <property type="protein sequence ID" value="GLB80932.1"/>
    <property type="molecule type" value="Genomic_DNA"/>
</dbReference>
<keyword evidence="2" id="KW-0560">Oxidoreductase</keyword>
<proteinExistence type="predicted"/>
<accession>A0A9P3Q2Z0</accession>
<protein>
    <recommendedName>
        <fullName evidence="3">Dihydrodipicolinate reductase N-terminal domain-containing protein</fullName>
    </recommendedName>
</protein>
<evidence type="ECO:0000313" key="5">
    <source>
        <dbReference type="EMBL" id="GLD28736.1"/>
    </source>
</evidence>
<dbReference type="InterPro" id="IPR036291">
    <property type="entry name" value="NAD(P)-bd_dom_sf"/>
</dbReference>
<dbReference type="GO" id="GO:0009089">
    <property type="term" value="P:lysine biosynthetic process via diaminopimelate"/>
    <property type="evidence" value="ECO:0007669"/>
    <property type="project" value="InterPro"/>
</dbReference>
<keyword evidence="6" id="KW-1185">Reference proteome</keyword>
<evidence type="ECO:0000313" key="4">
    <source>
        <dbReference type="EMBL" id="GLB80932.1"/>
    </source>
</evidence>
<name>A0A9P3Q2Z0_9MYCO</name>
<dbReference type="Pfam" id="PF01113">
    <property type="entry name" value="DapB_N"/>
    <property type="match status" value="1"/>
</dbReference>
<evidence type="ECO:0000259" key="3">
    <source>
        <dbReference type="Pfam" id="PF01113"/>
    </source>
</evidence>
<comment type="caution">
    <text evidence="5">The sequence shown here is derived from an EMBL/GenBank/DDBJ whole genome shotgun (WGS) entry which is preliminary data.</text>
</comment>
<dbReference type="GeneID" id="83627265"/>
<evidence type="ECO:0000256" key="1">
    <source>
        <dbReference type="ARBA" id="ARBA00022857"/>
    </source>
</evidence>
<dbReference type="SUPFAM" id="SSF51735">
    <property type="entry name" value="NAD(P)-binding Rossmann-fold domains"/>
    <property type="match status" value="1"/>
</dbReference>
<organism evidence="5 6">
    <name type="scientific">Mycobacterium kiyosense</name>
    <dbReference type="NCBI Taxonomy" id="2871094"/>
    <lineage>
        <taxon>Bacteria</taxon>
        <taxon>Bacillati</taxon>
        <taxon>Actinomycetota</taxon>
        <taxon>Actinomycetes</taxon>
        <taxon>Mycobacteriales</taxon>
        <taxon>Mycobacteriaceae</taxon>
        <taxon>Mycobacterium</taxon>
    </lineage>
</organism>
<gene>
    <name evidence="5" type="ORF">Mkiyose1413_06190</name>
    <name evidence="4" type="ORF">SRL2020028_01880</name>
</gene>
<keyword evidence="1" id="KW-0521">NADP</keyword>
<dbReference type="GO" id="GO:0008839">
    <property type="term" value="F:4-hydroxy-tetrahydrodipicolinate reductase"/>
    <property type="evidence" value="ECO:0007669"/>
    <property type="project" value="InterPro"/>
</dbReference>
<dbReference type="Gene3D" id="3.40.50.720">
    <property type="entry name" value="NAD(P)-binding Rossmann-like Domain"/>
    <property type="match status" value="1"/>
</dbReference>
<dbReference type="AlphaFoldDB" id="A0A9P3Q2Z0"/>
<dbReference type="EMBL" id="BRZI01000002">
    <property type="protein sequence ID" value="GLD28736.1"/>
    <property type="molecule type" value="Genomic_DNA"/>
</dbReference>
<feature type="domain" description="Dihydrodipicolinate reductase N-terminal" evidence="3">
    <location>
        <begin position="6"/>
        <end position="75"/>
    </location>
</feature>
<evidence type="ECO:0000313" key="6">
    <source>
        <dbReference type="Proteomes" id="UP001064782"/>
    </source>
</evidence>
<dbReference type="Proteomes" id="UP001165663">
    <property type="component" value="Unassembled WGS sequence"/>
</dbReference>
<dbReference type="InterPro" id="IPR000846">
    <property type="entry name" value="DapB_N"/>
</dbReference>
<evidence type="ECO:0000256" key="2">
    <source>
        <dbReference type="ARBA" id="ARBA00023002"/>
    </source>
</evidence>